<dbReference type="RefSeq" id="WP_380202392.1">
    <property type="nucleotide sequence ID" value="NZ_JBHTEK010000001.1"/>
</dbReference>
<dbReference type="EMBL" id="JBHTEK010000001">
    <property type="protein sequence ID" value="MFC7667676.1"/>
    <property type="molecule type" value="Genomic_DNA"/>
</dbReference>
<name>A0ABW2U6K3_9BACT</name>
<accession>A0ABW2U6K3</accession>
<reference evidence="2" key="1">
    <citation type="journal article" date="2019" name="Int. J. Syst. Evol. Microbiol.">
        <title>The Global Catalogue of Microorganisms (GCM) 10K type strain sequencing project: providing services to taxonomists for standard genome sequencing and annotation.</title>
        <authorList>
            <consortium name="The Broad Institute Genomics Platform"/>
            <consortium name="The Broad Institute Genome Sequencing Center for Infectious Disease"/>
            <person name="Wu L."/>
            <person name="Ma J."/>
        </authorList>
    </citation>
    <scope>NUCLEOTIDE SEQUENCE [LARGE SCALE GENOMIC DNA]</scope>
    <source>
        <strain evidence="2">JCM 19635</strain>
    </source>
</reference>
<organism evidence="1 2">
    <name type="scientific">Hymenobacter humi</name>
    <dbReference type="NCBI Taxonomy" id="1411620"/>
    <lineage>
        <taxon>Bacteria</taxon>
        <taxon>Pseudomonadati</taxon>
        <taxon>Bacteroidota</taxon>
        <taxon>Cytophagia</taxon>
        <taxon>Cytophagales</taxon>
        <taxon>Hymenobacteraceae</taxon>
        <taxon>Hymenobacter</taxon>
    </lineage>
</organism>
<gene>
    <name evidence="1" type="ORF">ACFQT0_09965</name>
</gene>
<evidence type="ECO:0000313" key="2">
    <source>
        <dbReference type="Proteomes" id="UP001596513"/>
    </source>
</evidence>
<evidence type="ECO:0000313" key="1">
    <source>
        <dbReference type="EMBL" id="MFC7667676.1"/>
    </source>
</evidence>
<sequence>MKIRARYPQLQDPAVVKVMVVRSVHSSMALANRPVPVARLEALYAQTAPPTPTGMAGS</sequence>
<keyword evidence="2" id="KW-1185">Reference proteome</keyword>
<dbReference type="Proteomes" id="UP001596513">
    <property type="component" value="Unassembled WGS sequence"/>
</dbReference>
<protein>
    <submittedName>
        <fullName evidence="1">Uncharacterized protein</fullName>
    </submittedName>
</protein>
<proteinExistence type="predicted"/>
<comment type="caution">
    <text evidence="1">The sequence shown here is derived from an EMBL/GenBank/DDBJ whole genome shotgun (WGS) entry which is preliminary data.</text>
</comment>